<dbReference type="STRING" id="152268.A6K24_23285"/>
<dbReference type="AlphaFoldDB" id="A0A179SX17"/>
<evidence type="ECO:0000259" key="1">
    <source>
        <dbReference type="Pfam" id="PF01636"/>
    </source>
</evidence>
<evidence type="ECO:0000313" key="2">
    <source>
        <dbReference type="EMBL" id="OAS85914.1"/>
    </source>
</evidence>
<gene>
    <name evidence="2" type="ORF">A6K24_23285</name>
</gene>
<dbReference type="InterPro" id="IPR011009">
    <property type="entry name" value="Kinase-like_dom_sf"/>
</dbReference>
<feature type="domain" description="Aminoglycoside phosphotransferase" evidence="1">
    <location>
        <begin position="20"/>
        <end position="235"/>
    </location>
</feature>
<name>A0A179SX17_9BACI</name>
<keyword evidence="2" id="KW-0808">Transferase</keyword>
<proteinExistence type="predicted"/>
<protein>
    <submittedName>
        <fullName evidence="2">Aminoglycoside phosphotransferase</fullName>
    </submittedName>
</protein>
<dbReference type="Pfam" id="PF01636">
    <property type="entry name" value="APH"/>
    <property type="match status" value="1"/>
</dbReference>
<dbReference type="Gene3D" id="3.90.1200.10">
    <property type="match status" value="1"/>
</dbReference>
<dbReference type="CDD" id="cd05151">
    <property type="entry name" value="ChoK-like"/>
    <property type="match status" value="1"/>
</dbReference>
<dbReference type="InterPro" id="IPR002575">
    <property type="entry name" value="Aminoglycoside_PTrfase"/>
</dbReference>
<dbReference type="OrthoDB" id="1645186at2"/>
<dbReference type="GO" id="GO:0005737">
    <property type="term" value="C:cytoplasm"/>
    <property type="evidence" value="ECO:0007669"/>
    <property type="project" value="TreeGrafter"/>
</dbReference>
<reference evidence="3" key="1">
    <citation type="submission" date="2016-04" db="EMBL/GenBank/DDBJ databases">
        <authorList>
            <person name="Lyu Z."/>
            <person name="Lyu W."/>
        </authorList>
    </citation>
    <scope>NUCLEOTIDE SEQUENCE [LARGE SCALE GENOMIC DNA]</scope>
    <source>
        <strain evidence="3">C44</strain>
    </source>
</reference>
<keyword evidence="3" id="KW-1185">Reference proteome</keyword>
<evidence type="ECO:0000313" key="3">
    <source>
        <dbReference type="Proteomes" id="UP000078534"/>
    </source>
</evidence>
<dbReference type="PANTHER" id="PTHR22603">
    <property type="entry name" value="CHOLINE/ETHANOALAMINE KINASE"/>
    <property type="match status" value="1"/>
</dbReference>
<dbReference type="GO" id="GO:0006646">
    <property type="term" value="P:phosphatidylethanolamine biosynthetic process"/>
    <property type="evidence" value="ECO:0007669"/>
    <property type="project" value="TreeGrafter"/>
</dbReference>
<sequence>MFIQEIIQENPILKNGLVSFEPLNGGLNNQTFKVITKQRSFVVRINGKQNEYLNVTRESEVKIMKKAAQEGFAPKVISAHNQGRYVITEFIEGQMISSEDLNKENLKKLIISHLKKIHAMKDNERHCSPYHFIERYLSGAHELKVDYPKELSPFLKEAEVIAQKRSDDKQFNGRFCHNDYFTVNMISSGQLLYIIDWEMAGSGDVFFDLATIPFSCRFSNEQEKEWLKLYFETYEEEQFHILQDLKFMHMVRECAWGLFYSGIDEKKVNHNFNYFKHTLYVLERLQRGINYL</sequence>
<dbReference type="Gene3D" id="3.30.200.20">
    <property type="entry name" value="Phosphorylase Kinase, domain 1"/>
    <property type="match status" value="1"/>
</dbReference>
<organism evidence="2 3">
    <name type="scientific">Metabacillus litoralis</name>
    <dbReference type="NCBI Taxonomy" id="152268"/>
    <lineage>
        <taxon>Bacteria</taxon>
        <taxon>Bacillati</taxon>
        <taxon>Bacillota</taxon>
        <taxon>Bacilli</taxon>
        <taxon>Bacillales</taxon>
        <taxon>Bacillaceae</taxon>
        <taxon>Metabacillus</taxon>
    </lineage>
</organism>
<dbReference type="Proteomes" id="UP000078534">
    <property type="component" value="Unassembled WGS sequence"/>
</dbReference>
<comment type="caution">
    <text evidence="2">The sequence shown here is derived from an EMBL/GenBank/DDBJ whole genome shotgun (WGS) entry which is preliminary data.</text>
</comment>
<dbReference type="SUPFAM" id="SSF56112">
    <property type="entry name" value="Protein kinase-like (PK-like)"/>
    <property type="match status" value="1"/>
</dbReference>
<dbReference type="GO" id="GO:0004305">
    <property type="term" value="F:ethanolamine kinase activity"/>
    <property type="evidence" value="ECO:0007669"/>
    <property type="project" value="TreeGrafter"/>
</dbReference>
<dbReference type="PANTHER" id="PTHR22603:SF66">
    <property type="entry name" value="ETHANOLAMINE KINASE"/>
    <property type="match status" value="1"/>
</dbReference>
<dbReference type="EMBL" id="LWSG01000017">
    <property type="protein sequence ID" value="OAS85914.1"/>
    <property type="molecule type" value="Genomic_DNA"/>
</dbReference>
<dbReference type="RefSeq" id="WP_066333117.1">
    <property type="nucleotide sequence ID" value="NZ_LWSG01000017.1"/>
</dbReference>
<accession>A0A179SX17</accession>